<reference evidence="1 2" key="1">
    <citation type="journal article" date="2019" name="Sci. Rep.">
        <title>Orb-weaving spider Araneus ventricosus genome elucidates the spidroin gene catalogue.</title>
        <authorList>
            <person name="Kono N."/>
            <person name="Nakamura H."/>
            <person name="Ohtoshi R."/>
            <person name="Moran D.A.P."/>
            <person name="Shinohara A."/>
            <person name="Yoshida Y."/>
            <person name="Fujiwara M."/>
            <person name="Mori M."/>
            <person name="Tomita M."/>
            <person name="Arakawa K."/>
        </authorList>
    </citation>
    <scope>NUCLEOTIDE SEQUENCE [LARGE SCALE GENOMIC DNA]</scope>
</reference>
<sequence length="91" mass="10303">MLGLRCQQFLDQKPGPVSTKRERSSFACSCELNLLSAMTFVLLTPDQKFLCVPVPNSARHTYNNFLCQQFAYFGLFRKELLHGLPVSKMSG</sequence>
<accession>A0A4Y2EG43</accession>
<dbReference type="AlphaFoldDB" id="A0A4Y2EG43"/>
<dbReference type="EMBL" id="BGPR01000579">
    <property type="protein sequence ID" value="GBM27219.1"/>
    <property type="molecule type" value="Genomic_DNA"/>
</dbReference>
<proteinExistence type="predicted"/>
<comment type="caution">
    <text evidence="1">The sequence shown here is derived from an EMBL/GenBank/DDBJ whole genome shotgun (WGS) entry which is preliminary data.</text>
</comment>
<evidence type="ECO:0000313" key="1">
    <source>
        <dbReference type="EMBL" id="GBM27219.1"/>
    </source>
</evidence>
<evidence type="ECO:0000313" key="2">
    <source>
        <dbReference type="Proteomes" id="UP000499080"/>
    </source>
</evidence>
<protein>
    <submittedName>
        <fullName evidence="1">Uncharacterized protein</fullName>
    </submittedName>
</protein>
<keyword evidence="2" id="KW-1185">Reference proteome</keyword>
<gene>
    <name evidence="1" type="ORF">AVEN_255086_1</name>
</gene>
<organism evidence="1 2">
    <name type="scientific">Araneus ventricosus</name>
    <name type="common">Orbweaver spider</name>
    <name type="synonym">Epeira ventricosa</name>
    <dbReference type="NCBI Taxonomy" id="182803"/>
    <lineage>
        <taxon>Eukaryota</taxon>
        <taxon>Metazoa</taxon>
        <taxon>Ecdysozoa</taxon>
        <taxon>Arthropoda</taxon>
        <taxon>Chelicerata</taxon>
        <taxon>Arachnida</taxon>
        <taxon>Araneae</taxon>
        <taxon>Araneomorphae</taxon>
        <taxon>Entelegynae</taxon>
        <taxon>Araneoidea</taxon>
        <taxon>Araneidae</taxon>
        <taxon>Araneus</taxon>
    </lineage>
</organism>
<name>A0A4Y2EG43_ARAVE</name>
<dbReference type="Proteomes" id="UP000499080">
    <property type="component" value="Unassembled WGS sequence"/>
</dbReference>